<keyword evidence="4" id="KW-1185">Reference proteome</keyword>
<dbReference type="PANTHER" id="PTHR45947:SF3">
    <property type="entry name" value="SULFOQUINOVOSYL TRANSFERASE SQD2"/>
    <property type="match status" value="1"/>
</dbReference>
<evidence type="ECO:0000259" key="1">
    <source>
        <dbReference type="Pfam" id="PF00534"/>
    </source>
</evidence>
<accession>A0A1R4HB61</accession>
<dbReference type="OrthoDB" id="832722at2"/>
<keyword evidence="3" id="KW-0808">Transferase</keyword>
<dbReference type="InterPro" id="IPR050194">
    <property type="entry name" value="Glycosyltransferase_grp1"/>
</dbReference>
<dbReference type="InterPro" id="IPR001296">
    <property type="entry name" value="Glyco_trans_1"/>
</dbReference>
<evidence type="ECO:0000313" key="4">
    <source>
        <dbReference type="Proteomes" id="UP000195667"/>
    </source>
</evidence>
<dbReference type="Gene3D" id="3.40.50.2000">
    <property type="entry name" value="Glycogen Phosphorylase B"/>
    <property type="match status" value="2"/>
</dbReference>
<reference evidence="4" key="1">
    <citation type="submission" date="2017-02" db="EMBL/GenBank/DDBJ databases">
        <authorList>
            <person name="Daims H."/>
        </authorList>
    </citation>
    <scope>NUCLEOTIDE SEQUENCE [LARGE SCALE GENOMIC DNA]</scope>
</reference>
<dbReference type="PANTHER" id="PTHR45947">
    <property type="entry name" value="SULFOQUINOVOSYL TRANSFERASE SQD2"/>
    <property type="match status" value="1"/>
</dbReference>
<dbReference type="SUPFAM" id="SSF53756">
    <property type="entry name" value="UDP-Glycosyltransferase/glycogen phosphorylase"/>
    <property type="match status" value="1"/>
</dbReference>
<feature type="domain" description="Glycosyl transferase family 1" evidence="1">
    <location>
        <begin position="185"/>
        <end position="345"/>
    </location>
</feature>
<feature type="domain" description="Glycosyltransferase subfamily 4-like N-terminal" evidence="2">
    <location>
        <begin position="2"/>
        <end position="147"/>
    </location>
</feature>
<dbReference type="GO" id="GO:0016757">
    <property type="term" value="F:glycosyltransferase activity"/>
    <property type="evidence" value="ECO:0007669"/>
    <property type="project" value="InterPro"/>
</dbReference>
<name>A0A1R4HB61_9GAMM</name>
<dbReference type="EMBL" id="FUKI01000119">
    <property type="protein sequence ID" value="SJM93463.1"/>
    <property type="molecule type" value="Genomic_DNA"/>
</dbReference>
<gene>
    <name evidence="3" type="ORF">CRENPOLYSF1_430120</name>
</gene>
<proteinExistence type="predicted"/>
<dbReference type="Proteomes" id="UP000195667">
    <property type="component" value="Unassembled WGS sequence"/>
</dbReference>
<evidence type="ECO:0000313" key="3">
    <source>
        <dbReference type="EMBL" id="SJM93463.1"/>
    </source>
</evidence>
<dbReference type="InterPro" id="IPR028098">
    <property type="entry name" value="Glyco_trans_4-like_N"/>
</dbReference>
<dbReference type="Pfam" id="PF00534">
    <property type="entry name" value="Glycos_transf_1"/>
    <property type="match status" value="1"/>
</dbReference>
<evidence type="ECO:0000259" key="2">
    <source>
        <dbReference type="Pfam" id="PF13477"/>
    </source>
</evidence>
<protein>
    <submittedName>
        <fullName evidence="3">Glycosyl transferase</fullName>
    </submittedName>
</protein>
<organism evidence="3 4">
    <name type="scientific">Crenothrix polyspora</name>
    <dbReference type="NCBI Taxonomy" id="360316"/>
    <lineage>
        <taxon>Bacteria</taxon>
        <taxon>Pseudomonadati</taxon>
        <taxon>Pseudomonadota</taxon>
        <taxon>Gammaproteobacteria</taxon>
        <taxon>Methylococcales</taxon>
        <taxon>Crenotrichaceae</taxon>
        <taxon>Crenothrix</taxon>
    </lineage>
</organism>
<dbReference type="AlphaFoldDB" id="A0A1R4HB61"/>
<sequence>MRVLLLSASLNPHTIKWVRSLAASGVEVCLFGLNACPPDTYADYPNVKLISLGIDTQIIRTKHGSYQKLRYLQALPMLKQAIKDFKPDIVHAHFATSYGLLGALSGFHPLVLSVWGGDVFDFPNASCLHRWLLKFNLRRADKILSTSHVMAEETWKYTSKPIEITPFGIDLTVFKAMPVTSLFAPQAIVIGTVKALEEMYGIEYLIRAFHLVRTRYPQLPLNLLIVGGGSLEQSLKALAHELALDDCVIFTGRVPYDDVPKYHNMLSVSVSVSNRESFGVAIIEASACEKPVVVSNVGGLPEVVEDGVTGIVVAPRDVAATAAAIERLILDENLSKTLGRAGRERVQRLYDWQVNVSHMLTIYQELLTRT</sequence>
<dbReference type="RefSeq" id="WP_087143851.1">
    <property type="nucleotide sequence ID" value="NZ_FUKI01000119.1"/>
</dbReference>
<dbReference type="Pfam" id="PF13477">
    <property type="entry name" value="Glyco_trans_4_2"/>
    <property type="match status" value="1"/>
</dbReference>